<dbReference type="AlphaFoldDB" id="A0AAT9H6P1"/>
<dbReference type="EMBL" id="AP031573">
    <property type="protein sequence ID" value="BFM45169.1"/>
    <property type="molecule type" value="Genomic_DNA"/>
</dbReference>
<protein>
    <submittedName>
        <fullName evidence="1">Uncharacterized protein</fullName>
    </submittedName>
</protein>
<organism evidence="1">
    <name type="scientific">Flavobacterium sp. CFS9</name>
    <dbReference type="NCBI Taxonomy" id="3143118"/>
    <lineage>
        <taxon>Bacteria</taxon>
        <taxon>Pseudomonadati</taxon>
        <taxon>Bacteroidota</taxon>
        <taxon>Flavobacteriia</taxon>
        <taxon>Flavobacteriales</taxon>
        <taxon>Flavobacteriaceae</taxon>
        <taxon>Flavobacterium</taxon>
    </lineage>
</organism>
<reference evidence="1" key="1">
    <citation type="submission" date="2024-05" db="EMBL/GenBank/DDBJ databases">
        <title>Whole-Genome Sequence of CFS9, a Potential Fish Probiotic Isolated from the Body Surface of Silurus asotus.</title>
        <authorList>
            <person name="Kojima M."/>
            <person name="Tobioka K."/>
            <person name="Yokota K."/>
            <person name="Nakatani H."/>
            <person name="Hori K."/>
            <person name="Tamaru Y."/>
            <person name="Okazaki F."/>
        </authorList>
    </citation>
    <scope>NUCLEOTIDE SEQUENCE</scope>
    <source>
        <strain evidence="1">CFS9</strain>
    </source>
</reference>
<sequence>MTAARSAAQTIKIILTIAENANVLPVDARLPVTEVSLFLRNNILKTFFFVLLLKSKSFII</sequence>
<accession>A0AAT9H6P1</accession>
<gene>
    <name evidence="1" type="ORF">CFS9_38100</name>
</gene>
<name>A0AAT9H6P1_9FLAO</name>
<proteinExistence type="predicted"/>
<evidence type="ECO:0000313" key="1">
    <source>
        <dbReference type="EMBL" id="BFM45169.1"/>
    </source>
</evidence>